<feature type="region of interest" description="Disordered" evidence="1">
    <location>
        <begin position="227"/>
        <end position="279"/>
    </location>
</feature>
<comment type="caution">
    <text evidence="2">The sequence shown here is derived from an EMBL/GenBank/DDBJ whole genome shotgun (WGS) entry which is preliminary data.</text>
</comment>
<proteinExistence type="predicted"/>
<organism evidence="2 3">
    <name type="scientific">Colletotrichum musicola</name>
    <dbReference type="NCBI Taxonomy" id="2175873"/>
    <lineage>
        <taxon>Eukaryota</taxon>
        <taxon>Fungi</taxon>
        <taxon>Dikarya</taxon>
        <taxon>Ascomycota</taxon>
        <taxon>Pezizomycotina</taxon>
        <taxon>Sordariomycetes</taxon>
        <taxon>Hypocreomycetidae</taxon>
        <taxon>Glomerellales</taxon>
        <taxon>Glomerellaceae</taxon>
        <taxon>Colletotrichum</taxon>
        <taxon>Colletotrichum orchidearum species complex</taxon>
    </lineage>
</organism>
<accession>A0A8H6NWH3</accession>
<evidence type="ECO:0000313" key="3">
    <source>
        <dbReference type="Proteomes" id="UP000639643"/>
    </source>
</evidence>
<sequence>MAACGHAWIDPQHVVYTMAGEVWLVTTMPLHLGPLLLSRTAGICKRCGGKTDRLGRDMRLLIQDTTDTTRLSESRLVACAVLRCAALRCAAHWAKGHMGIPGVRIAVAVAIPGRAAPPFLASQWTQRARVPSGLARSSRNSPTLSVALDSIVRIASRQAAHLFSGCVKGRANPAAGDGKRQAQPRRAILAGRLTDAGLDARPIPCSAPFLCRKTLAAWAAKDQGRGALRLPRQREEKDEIKTNEDARPESEGNMGTPAGVQGACQGETGPSPASTNRLPLFCTTPTVVVSAVHRGSGKF</sequence>
<dbReference type="AlphaFoldDB" id="A0A8H6NWH3"/>
<name>A0A8H6NWH3_9PEZI</name>
<feature type="compositionally biased region" description="Basic and acidic residues" evidence="1">
    <location>
        <begin position="232"/>
        <end position="250"/>
    </location>
</feature>
<evidence type="ECO:0000313" key="2">
    <source>
        <dbReference type="EMBL" id="KAF6843895.1"/>
    </source>
</evidence>
<protein>
    <submittedName>
        <fullName evidence="2">Uncharacterized protein</fullName>
    </submittedName>
</protein>
<gene>
    <name evidence="2" type="ORF">CMUS01_01652</name>
</gene>
<dbReference type="EMBL" id="WIGM01000029">
    <property type="protein sequence ID" value="KAF6843895.1"/>
    <property type="molecule type" value="Genomic_DNA"/>
</dbReference>
<keyword evidence="3" id="KW-1185">Reference proteome</keyword>
<reference evidence="2" key="1">
    <citation type="journal article" date="2020" name="Phytopathology">
        <title>Genome Sequence Resources of Colletotrichum truncatum, C. plurivorum, C. musicola, and C. sojae: Four Species Pathogenic to Soybean (Glycine max).</title>
        <authorList>
            <person name="Rogerio F."/>
            <person name="Boufleur T.R."/>
            <person name="Ciampi-Guillardi M."/>
            <person name="Sukno S.A."/>
            <person name="Thon M.R."/>
            <person name="Massola Junior N.S."/>
            <person name="Baroncelli R."/>
        </authorList>
    </citation>
    <scope>NUCLEOTIDE SEQUENCE</scope>
    <source>
        <strain evidence="2">LFN0074</strain>
    </source>
</reference>
<evidence type="ECO:0000256" key="1">
    <source>
        <dbReference type="SAM" id="MobiDB-lite"/>
    </source>
</evidence>
<dbReference type="Proteomes" id="UP000639643">
    <property type="component" value="Unassembled WGS sequence"/>
</dbReference>